<evidence type="ECO:0000313" key="2">
    <source>
        <dbReference type="Proteomes" id="UP000828390"/>
    </source>
</evidence>
<comment type="caution">
    <text evidence="1">The sequence shown here is derived from an EMBL/GenBank/DDBJ whole genome shotgun (WGS) entry which is preliminary data.</text>
</comment>
<protein>
    <submittedName>
        <fullName evidence="1">Uncharacterized protein</fullName>
    </submittedName>
</protein>
<dbReference type="Proteomes" id="UP000828390">
    <property type="component" value="Unassembled WGS sequence"/>
</dbReference>
<name>A0A9D4H054_DREPO</name>
<reference evidence="1" key="1">
    <citation type="journal article" date="2019" name="bioRxiv">
        <title>The Genome of the Zebra Mussel, Dreissena polymorpha: A Resource for Invasive Species Research.</title>
        <authorList>
            <person name="McCartney M.A."/>
            <person name="Auch B."/>
            <person name="Kono T."/>
            <person name="Mallez S."/>
            <person name="Zhang Y."/>
            <person name="Obille A."/>
            <person name="Becker A."/>
            <person name="Abrahante J.E."/>
            <person name="Garbe J."/>
            <person name="Badalamenti J.P."/>
            <person name="Herman A."/>
            <person name="Mangelson H."/>
            <person name="Liachko I."/>
            <person name="Sullivan S."/>
            <person name="Sone E.D."/>
            <person name="Koren S."/>
            <person name="Silverstein K.A.T."/>
            <person name="Beckman K.B."/>
            <person name="Gohl D.M."/>
        </authorList>
    </citation>
    <scope>NUCLEOTIDE SEQUENCE</scope>
    <source>
        <strain evidence="1">Duluth1</strain>
        <tissue evidence="1">Whole animal</tissue>
    </source>
</reference>
<dbReference type="AlphaFoldDB" id="A0A9D4H054"/>
<organism evidence="1 2">
    <name type="scientific">Dreissena polymorpha</name>
    <name type="common">Zebra mussel</name>
    <name type="synonym">Mytilus polymorpha</name>
    <dbReference type="NCBI Taxonomy" id="45954"/>
    <lineage>
        <taxon>Eukaryota</taxon>
        <taxon>Metazoa</taxon>
        <taxon>Spiralia</taxon>
        <taxon>Lophotrochozoa</taxon>
        <taxon>Mollusca</taxon>
        <taxon>Bivalvia</taxon>
        <taxon>Autobranchia</taxon>
        <taxon>Heteroconchia</taxon>
        <taxon>Euheterodonta</taxon>
        <taxon>Imparidentia</taxon>
        <taxon>Neoheterodontei</taxon>
        <taxon>Myida</taxon>
        <taxon>Dreissenoidea</taxon>
        <taxon>Dreissenidae</taxon>
        <taxon>Dreissena</taxon>
    </lineage>
</organism>
<evidence type="ECO:0000313" key="1">
    <source>
        <dbReference type="EMBL" id="KAH3822992.1"/>
    </source>
</evidence>
<accession>A0A9D4H054</accession>
<gene>
    <name evidence="1" type="ORF">DPMN_124786</name>
</gene>
<proteinExistence type="predicted"/>
<sequence length="138" mass="16126">MPHPLFNHIFQQTGTIFNQLQYIIRTNVLINFQKEHTINVTPRGLTSHMRKTALPPGSHVFQLTRNIFRKYIWDTCSTNKNAPSPSNHVFRQTKTTLELFKNIIKSNDWKINFTSRVLTRKTHGTHPGSHDFNQPISF</sequence>
<reference evidence="1" key="2">
    <citation type="submission" date="2020-11" db="EMBL/GenBank/DDBJ databases">
        <authorList>
            <person name="McCartney M.A."/>
            <person name="Auch B."/>
            <person name="Kono T."/>
            <person name="Mallez S."/>
            <person name="Becker A."/>
            <person name="Gohl D.M."/>
            <person name="Silverstein K.A.T."/>
            <person name="Koren S."/>
            <person name="Bechman K.B."/>
            <person name="Herman A."/>
            <person name="Abrahante J.E."/>
            <person name="Garbe J."/>
        </authorList>
    </citation>
    <scope>NUCLEOTIDE SEQUENCE</scope>
    <source>
        <strain evidence="1">Duluth1</strain>
        <tissue evidence="1">Whole animal</tissue>
    </source>
</reference>
<keyword evidence="2" id="KW-1185">Reference proteome</keyword>
<dbReference type="EMBL" id="JAIWYP010000005">
    <property type="protein sequence ID" value="KAH3822992.1"/>
    <property type="molecule type" value="Genomic_DNA"/>
</dbReference>